<accession>A0A195DVL5</accession>
<proteinExistence type="predicted"/>
<dbReference type="AlphaFoldDB" id="A0A195DVL5"/>
<gene>
    <name evidence="1" type="ORF">ALC57_10865</name>
</gene>
<reference evidence="1 2" key="1">
    <citation type="submission" date="2015-09" db="EMBL/GenBank/DDBJ databases">
        <title>Trachymyrmex cornetzi WGS genome.</title>
        <authorList>
            <person name="Nygaard S."/>
            <person name="Hu H."/>
            <person name="Boomsma J."/>
            <person name="Zhang G."/>
        </authorList>
    </citation>
    <scope>NUCLEOTIDE SEQUENCE [LARGE SCALE GENOMIC DNA]</scope>
    <source>
        <strain evidence="1">Tcor2-1</strain>
        <tissue evidence="1">Whole body</tissue>
    </source>
</reference>
<evidence type="ECO:0000313" key="1">
    <source>
        <dbReference type="EMBL" id="KYN16886.1"/>
    </source>
</evidence>
<keyword evidence="2" id="KW-1185">Reference proteome</keyword>
<organism evidence="1 2">
    <name type="scientific">Trachymyrmex cornetzi</name>
    <dbReference type="NCBI Taxonomy" id="471704"/>
    <lineage>
        <taxon>Eukaryota</taxon>
        <taxon>Metazoa</taxon>
        <taxon>Ecdysozoa</taxon>
        <taxon>Arthropoda</taxon>
        <taxon>Hexapoda</taxon>
        <taxon>Insecta</taxon>
        <taxon>Pterygota</taxon>
        <taxon>Neoptera</taxon>
        <taxon>Endopterygota</taxon>
        <taxon>Hymenoptera</taxon>
        <taxon>Apocrita</taxon>
        <taxon>Aculeata</taxon>
        <taxon>Formicoidea</taxon>
        <taxon>Formicidae</taxon>
        <taxon>Myrmicinae</taxon>
        <taxon>Trachymyrmex</taxon>
    </lineage>
</organism>
<name>A0A195DVL5_9HYME</name>
<sequence>NEYLTKSAAISLYTRPFTTTATTTRHYHYHRYLHHRHNHVRPAPAPERRRAPRFLRYESVGRHEPRVLGLLVFIRS</sequence>
<evidence type="ECO:0000313" key="2">
    <source>
        <dbReference type="Proteomes" id="UP000078492"/>
    </source>
</evidence>
<protein>
    <submittedName>
        <fullName evidence="1">Uncharacterized protein</fullName>
    </submittedName>
</protein>
<feature type="non-terminal residue" evidence="1">
    <location>
        <position position="1"/>
    </location>
</feature>
<dbReference type="EMBL" id="KQ980295">
    <property type="protein sequence ID" value="KYN16886.1"/>
    <property type="molecule type" value="Genomic_DNA"/>
</dbReference>
<dbReference type="Proteomes" id="UP000078492">
    <property type="component" value="Unassembled WGS sequence"/>
</dbReference>